<evidence type="ECO:0008006" key="5">
    <source>
        <dbReference type="Google" id="ProtNLM"/>
    </source>
</evidence>
<evidence type="ECO:0000256" key="2">
    <source>
        <dbReference type="SAM" id="SignalP"/>
    </source>
</evidence>
<dbReference type="PATRIC" id="fig|797515.3.peg.1951"/>
<gene>
    <name evidence="3" type="ORF">HMPREF9103_02152</name>
</gene>
<feature type="compositionally biased region" description="Acidic residues" evidence="1">
    <location>
        <begin position="244"/>
        <end position="259"/>
    </location>
</feature>
<feature type="chain" id="PRO_5039088083" description="Bacterial Ig domain-containing protein" evidence="2">
    <location>
        <begin position="23"/>
        <end position="353"/>
    </location>
</feature>
<dbReference type="EMBL" id="AGEY01000153">
    <property type="protein sequence ID" value="EHL97015.1"/>
    <property type="molecule type" value="Genomic_DNA"/>
</dbReference>
<dbReference type="RefSeq" id="WP_008213848.1">
    <property type="nucleotide sequence ID" value="NZ_JH415034.1"/>
</dbReference>
<keyword evidence="2" id="KW-0732">Signal</keyword>
<feature type="compositionally biased region" description="Low complexity" evidence="1">
    <location>
        <begin position="137"/>
        <end position="153"/>
    </location>
</feature>
<feature type="compositionally biased region" description="Polar residues" evidence="1">
    <location>
        <begin position="154"/>
        <end position="163"/>
    </location>
</feature>
<dbReference type="Proteomes" id="UP000004625">
    <property type="component" value="Unassembled WGS sequence"/>
</dbReference>
<organism evidence="3 4">
    <name type="scientific">Lentilactobacillus parafarraginis F0439</name>
    <dbReference type="NCBI Taxonomy" id="797515"/>
    <lineage>
        <taxon>Bacteria</taxon>
        <taxon>Bacillati</taxon>
        <taxon>Bacillota</taxon>
        <taxon>Bacilli</taxon>
        <taxon>Lactobacillales</taxon>
        <taxon>Lactobacillaceae</taxon>
        <taxon>Lentilactobacillus</taxon>
    </lineage>
</organism>
<dbReference type="AlphaFoldDB" id="G9ZQZ4"/>
<feature type="signal peptide" evidence="2">
    <location>
        <begin position="1"/>
        <end position="22"/>
    </location>
</feature>
<accession>G9ZQZ4</accession>
<feature type="compositionally biased region" description="Polar residues" evidence="1">
    <location>
        <begin position="120"/>
        <end position="136"/>
    </location>
</feature>
<dbReference type="HOGENOM" id="CLU_784800_0_0_9"/>
<evidence type="ECO:0000256" key="1">
    <source>
        <dbReference type="SAM" id="MobiDB-lite"/>
    </source>
</evidence>
<sequence length="353" mass="39582">MMNKLTIATTIFVLASASGVTANGQSGKQIKVQKFTEYSKYISGMAISHAKLYLRRAGLSYGSGTADKQGHFRFRLKGKLRGTWRYTLVAKKYGHRTIKIIVSPTISKAKKDIRKRMPVSQPQLQPATPPQMGSNLQQAQSSQQSQPISQVPQTNKPVVNSTPMKDDQSRSTMSPEFADHLNDLIMGRKSVALPAGNNIVSNSNDNGTDNYSNWTEIDQLESQRDELDAKLSNLCDEKSQTSEMADEYEEEQELLEESESDIQQLVQKWQDQVNKDNESDSYGDLIDDSKYLTMAKNNIVKRRQLVASGASVDQIKKNEAAQIKRCRYLEVDIDKLADQIGAIDNKIKQLQNN</sequence>
<evidence type="ECO:0000313" key="4">
    <source>
        <dbReference type="Proteomes" id="UP000004625"/>
    </source>
</evidence>
<proteinExistence type="predicted"/>
<comment type="caution">
    <text evidence="3">The sequence shown here is derived from an EMBL/GenBank/DDBJ whole genome shotgun (WGS) entry which is preliminary data.</text>
</comment>
<protein>
    <recommendedName>
        <fullName evidence="5">Bacterial Ig domain-containing protein</fullName>
    </recommendedName>
</protein>
<feature type="region of interest" description="Disordered" evidence="1">
    <location>
        <begin position="238"/>
        <end position="259"/>
    </location>
</feature>
<feature type="region of interest" description="Disordered" evidence="1">
    <location>
        <begin position="109"/>
        <end position="174"/>
    </location>
</feature>
<evidence type="ECO:0000313" key="3">
    <source>
        <dbReference type="EMBL" id="EHL97015.1"/>
    </source>
</evidence>
<reference evidence="3 4" key="1">
    <citation type="submission" date="2011-09" db="EMBL/GenBank/DDBJ databases">
        <authorList>
            <person name="Weinstock G."/>
            <person name="Sodergren E."/>
            <person name="Clifton S."/>
            <person name="Fulton L."/>
            <person name="Fulton B."/>
            <person name="Courtney L."/>
            <person name="Fronick C."/>
            <person name="Harrison M."/>
            <person name="Strong C."/>
            <person name="Farmer C."/>
            <person name="Delahaunty K."/>
            <person name="Markovic C."/>
            <person name="Hall O."/>
            <person name="Minx P."/>
            <person name="Tomlinson C."/>
            <person name="Mitreva M."/>
            <person name="Hou S."/>
            <person name="Chen J."/>
            <person name="Wollam A."/>
            <person name="Pepin K.H."/>
            <person name="Johnson M."/>
            <person name="Bhonagiri V."/>
            <person name="Zhang X."/>
            <person name="Suruliraj S."/>
            <person name="Warren W."/>
            <person name="Chinwalla A."/>
            <person name="Mardis E.R."/>
            <person name="Wilson R.K."/>
        </authorList>
    </citation>
    <scope>NUCLEOTIDE SEQUENCE [LARGE SCALE GENOMIC DNA]</scope>
    <source>
        <strain evidence="3 4">F0439</strain>
    </source>
</reference>
<name>G9ZQZ4_9LACO</name>
<keyword evidence="4" id="KW-1185">Reference proteome</keyword>